<evidence type="ECO:0000256" key="5">
    <source>
        <dbReference type="ARBA" id="ARBA00022692"/>
    </source>
</evidence>
<keyword evidence="5 8" id="KW-0812">Transmembrane</keyword>
<organism evidence="9 10">
    <name type="scientific">Paenibacillus marchantiophytorum</name>
    <dbReference type="NCBI Taxonomy" id="1619310"/>
    <lineage>
        <taxon>Bacteria</taxon>
        <taxon>Bacillati</taxon>
        <taxon>Bacillota</taxon>
        <taxon>Bacilli</taxon>
        <taxon>Bacillales</taxon>
        <taxon>Paenibacillaceae</taxon>
        <taxon>Paenibacillus</taxon>
    </lineage>
</organism>
<protein>
    <recommendedName>
        <fullName evidence="8">Nickel/cobalt efflux system</fullName>
    </recommendedName>
</protein>
<dbReference type="PANTHER" id="PTHR31611">
    <property type="entry name" value="HIGH-AFFINITY NICKEL TRANSPORT PROTEIN NIC1"/>
    <property type="match status" value="1"/>
</dbReference>
<evidence type="ECO:0000256" key="1">
    <source>
        <dbReference type="ARBA" id="ARBA00004127"/>
    </source>
</evidence>
<keyword evidence="6 8" id="KW-1133">Transmembrane helix</keyword>
<feature type="transmembrane region" description="Helical" evidence="8">
    <location>
        <begin position="209"/>
        <end position="233"/>
    </location>
</feature>
<evidence type="ECO:0000256" key="8">
    <source>
        <dbReference type="RuleBase" id="RU362101"/>
    </source>
</evidence>
<evidence type="ECO:0000256" key="3">
    <source>
        <dbReference type="ARBA" id="ARBA00022448"/>
    </source>
</evidence>
<comment type="caution">
    <text evidence="9">The sequence shown here is derived from an EMBL/GenBank/DDBJ whole genome shotgun (WGS) entry which is preliminary data.</text>
</comment>
<dbReference type="InterPro" id="IPR004688">
    <property type="entry name" value="Ni/Co_transpt"/>
</dbReference>
<keyword evidence="10" id="KW-1185">Reference proteome</keyword>
<evidence type="ECO:0000313" key="9">
    <source>
        <dbReference type="EMBL" id="GFZ98607.1"/>
    </source>
</evidence>
<feature type="transmembrane region" description="Helical" evidence="8">
    <location>
        <begin position="282"/>
        <end position="309"/>
    </location>
</feature>
<dbReference type="Proteomes" id="UP000615455">
    <property type="component" value="Unassembled WGS sequence"/>
</dbReference>
<comment type="subcellular location">
    <subcellularLocation>
        <location evidence="8">Cell membrane</location>
        <topology evidence="8">Multi-pass membrane protein</topology>
    </subcellularLocation>
    <subcellularLocation>
        <location evidence="1">Endomembrane system</location>
        <topology evidence="1">Multi-pass membrane protein</topology>
    </subcellularLocation>
</comment>
<dbReference type="Pfam" id="PF03824">
    <property type="entry name" value="NicO"/>
    <property type="match status" value="1"/>
</dbReference>
<feature type="transmembrane region" description="Helical" evidence="8">
    <location>
        <begin position="100"/>
        <end position="129"/>
    </location>
</feature>
<feature type="transmembrane region" description="Helical" evidence="8">
    <location>
        <begin position="60"/>
        <end position="79"/>
    </location>
</feature>
<feature type="transmembrane region" description="Helical" evidence="8">
    <location>
        <begin position="329"/>
        <end position="349"/>
    </location>
</feature>
<feature type="transmembrane region" description="Helical" evidence="8">
    <location>
        <begin position="239"/>
        <end position="261"/>
    </location>
</feature>
<accession>A0ABQ1F3Y9</accession>
<evidence type="ECO:0000256" key="6">
    <source>
        <dbReference type="ARBA" id="ARBA00022989"/>
    </source>
</evidence>
<evidence type="ECO:0000256" key="7">
    <source>
        <dbReference type="ARBA" id="ARBA00023136"/>
    </source>
</evidence>
<reference evidence="10" key="1">
    <citation type="journal article" date="2019" name="Int. J. Syst. Evol. Microbiol.">
        <title>The Global Catalogue of Microorganisms (GCM) 10K type strain sequencing project: providing services to taxonomists for standard genome sequencing and annotation.</title>
        <authorList>
            <consortium name="The Broad Institute Genomics Platform"/>
            <consortium name="The Broad Institute Genome Sequencing Center for Infectious Disease"/>
            <person name="Wu L."/>
            <person name="Ma J."/>
        </authorList>
    </citation>
    <scope>NUCLEOTIDE SEQUENCE [LARGE SCALE GENOMIC DNA]</scope>
    <source>
        <strain evidence="10">CGMCC 1.15043</strain>
    </source>
</reference>
<evidence type="ECO:0000256" key="2">
    <source>
        <dbReference type="ARBA" id="ARBA00010892"/>
    </source>
</evidence>
<sequence>MHTCATLDVSRVTNEGNGVTFMWKSLMQEKKSWAGYVVFIALLHIIGLIGLYSVAKTSPAFWGIGLLAYTLGMRHAFDVDHIAAIDNTVRKLVQQKRNPLGVGFYFSLGHSSVVFIMAIVTAFSVQWAARELPWLQRFGGVIGASVSGLFLVLIGILNLIILISLYKMFLKFRGSPADDKEFEELLESRGFITRMIKPLFSFIGKSWHVYPLGFLFGLGFDTASEIALLAISAHAAQDAIPFIGVISLPLLFAAGMSLFDTADGMFMTKAYKWAFHTPVRKLYYNLTVTALAVVAALIIGVIELGQVLSEEFGMEGTFWTWLQDIDFGTLGYILVALFIVAWIISVAVWKGMKIEERWRAKV</sequence>
<feature type="transmembrane region" description="Helical" evidence="8">
    <location>
        <begin position="141"/>
        <end position="166"/>
    </location>
</feature>
<feature type="transmembrane region" description="Helical" evidence="8">
    <location>
        <begin position="33"/>
        <end position="54"/>
    </location>
</feature>
<evidence type="ECO:0000256" key="4">
    <source>
        <dbReference type="ARBA" id="ARBA00022596"/>
    </source>
</evidence>
<dbReference type="NCBIfam" id="TIGR00802">
    <property type="entry name" value="nico"/>
    <property type="match status" value="1"/>
</dbReference>
<comment type="similarity">
    <text evidence="2 8">Belongs to the NiCoT transporter (TC 2.A.52) family.</text>
</comment>
<name>A0ABQ1F3Y9_9BACL</name>
<keyword evidence="4" id="KW-0533">Nickel</keyword>
<gene>
    <name evidence="9" type="ORF">GCM10008018_51020</name>
</gene>
<proteinExistence type="inferred from homology"/>
<keyword evidence="3 8" id="KW-0813">Transport</keyword>
<dbReference type="EMBL" id="BMHE01000034">
    <property type="protein sequence ID" value="GFZ98607.1"/>
    <property type="molecule type" value="Genomic_DNA"/>
</dbReference>
<evidence type="ECO:0000313" key="10">
    <source>
        <dbReference type="Proteomes" id="UP000615455"/>
    </source>
</evidence>
<keyword evidence="7 8" id="KW-0472">Membrane</keyword>
<dbReference type="PANTHER" id="PTHR31611:SF0">
    <property type="entry name" value="HIGH-AFFINITY NICKEL TRANSPORT PROTEIN NIC1"/>
    <property type="match status" value="1"/>
</dbReference>
<dbReference type="InterPro" id="IPR011541">
    <property type="entry name" value="Ni/Co_transpt_high_affinity"/>
</dbReference>